<reference evidence="5" key="1">
    <citation type="submission" date="2019-11" db="EMBL/GenBank/DDBJ databases">
        <authorList>
            <person name="Feng L."/>
        </authorList>
    </citation>
    <scope>NUCLEOTIDE SEQUENCE</scope>
    <source>
        <strain evidence="5">CramosumLFYP8</strain>
    </source>
</reference>
<dbReference type="GO" id="GO:0052621">
    <property type="term" value="F:diguanylate cyclase activity"/>
    <property type="evidence" value="ECO:0007669"/>
    <property type="project" value="UniProtKB-EC"/>
</dbReference>
<dbReference type="AlphaFoldDB" id="A0A6N2XXJ7"/>
<evidence type="ECO:0000313" key="5">
    <source>
        <dbReference type="EMBL" id="VYT59095.1"/>
    </source>
</evidence>
<evidence type="ECO:0000313" key="4">
    <source>
        <dbReference type="EMBL" id="MDB7082534.1"/>
    </source>
</evidence>
<dbReference type="InterPro" id="IPR000160">
    <property type="entry name" value="GGDEF_dom"/>
</dbReference>
<dbReference type="RefSeq" id="WP_003535014.1">
    <property type="nucleotide sequence ID" value="NZ_AP031443.1"/>
</dbReference>
<dbReference type="InterPro" id="IPR000700">
    <property type="entry name" value="PAS-assoc_C"/>
</dbReference>
<dbReference type="PROSITE" id="PS50112">
    <property type="entry name" value="PAS"/>
    <property type="match status" value="1"/>
</dbReference>
<dbReference type="PANTHER" id="PTHR44757:SF2">
    <property type="entry name" value="BIOFILM ARCHITECTURE MAINTENANCE PROTEIN MBAA"/>
    <property type="match status" value="1"/>
</dbReference>
<keyword evidence="5" id="KW-0548">Nucleotidyltransferase</keyword>
<dbReference type="PANTHER" id="PTHR44757">
    <property type="entry name" value="DIGUANYLATE CYCLASE DGCP"/>
    <property type="match status" value="1"/>
</dbReference>
<dbReference type="PROSITE" id="PS50113">
    <property type="entry name" value="PAC"/>
    <property type="match status" value="1"/>
</dbReference>
<dbReference type="EC" id="2.7.7.65" evidence="4 5"/>
<name>A0A6N2XXJ7_9FIRM</name>
<protein>
    <submittedName>
        <fullName evidence="4 5">Diguanylate cyclase</fullName>
        <ecNumber evidence="4 5">2.7.7.65</ecNumber>
    </submittedName>
</protein>
<dbReference type="Pfam" id="PF00990">
    <property type="entry name" value="GGDEF"/>
    <property type="match status" value="1"/>
</dbReference>
<dbReference type="Proteomes" id="UP001211987">
    <property type="component" value="Unassembled WGS sequence"/>
</dbReference>
<keyword evidence="5" id="KW-0808">Transferase</keyword>
<dbReference type="SUPFAM" id="SSF55785">
    <property type="entry name" value="PYP-like sensor domain (PAS domain)"/>
    <property type="match status" value="2"/>
</dbReference>
<dbReference type="InterPro" id="IPR052155">
    <property type="entry name" value="Biofilm_reg_signaling"/>
</dbReference>
<dbReference type="InterPro" id="IPR013655">
    <property type="entry name" value="PAS_fold_3"/>
</dbReference>
<dbReference type="InterPro" id="IPR035965">
    <property type="entry name" value="PAS-like_dom_sf"/>
</dbReference>
<dbReference type="InterPro" id="IPR043128">
    <property type="entry name" value="Rev_trsase/Diguanyl_cyclase"/>
</dbReference>
<dbReference type="PROSITE" id="PS50887">
    <property type="entry name" value="GGDEF"/>
    <property type="match status" value="1"/>
</dbReference>
<reference evidence="4" key="2">
    <citation type="submission" date="2023-01" db="EMBL/GenBank/DDBJ databases">
        <title>Human gut microbiome strain richness.</title>
        <authorList>
            <person name="Chen-Liaw A."/>
        </authorList>
    </citation>
    <scope>NUCLEOTIDE SEQUENCE</scope>
    <source>
        <strain evidence="4">1001217st2_G6_1001217B_191108</strain>
    </source>
</reference>
<dbReference type="Gene3D" id="3.30.450.20">
    <property type="entry name" value="PAS domain"/>
    <property type="match status" value="2"/>
</dbReference>
<dbReference type="SUPFAM" id="SSF55073">
    <property type="entry name" value="Nucleotide cyclase"/>
    <property type="match status" value="1"/>
</dbReference>
<dbReference type="Pfam" id="PF08447">
    <property type="entry name" value="PAS_3"/>
    <property type="match status" value="1"/>
</dbReference>
<feature type="domain" description="PAC" evidence="2">
    <location>
        <begin position="217"/>
        <end position="272"/>
    </location>
</feature>
<dbReference type="InterPro" id="IPR029787">
    <property type="entry name" value="Nucleotide_cyclase"/>
</dbReference>
<dbReference type="NCBIfam" id="TIGR00254">
    <property type="entry name" value="GGDEF"/>
    <property type="match status" value="1"/>
</dbReference>
<dbReference type="SMART" id="SM00267">
    <property type="entry name" value="GGDEF"/>
    <property type="match status" value="1"/>
</dbReference>
<organism evidence="5">
    <name type="scientific">Thomasclavelia ramosa</name>
    <dbReference type="NCBI Taxonomy" id="1547"/>
    <lineage>
        <taxon>Bacteria</taxon>
        <taxon>Bacillati</taxon>
        <taxon>Bacillota</taxon>
        <taxon>Erysipelotrichia</taxon>
        <taxon>Erysipelotrichales</taxon>
        <taxon>Coprobacillaceae</taxon>
        <taxon>Thomasclavelia</taxon>
    </lineage>
</organism>
<proteinExistence type="predicted"/>
<feature type="domain" description="PAS" evidence="1">
    <location>
        <begin position="12"/>
        <end position="88"/>
    </location>
</feature>
<evidence type="ECO:0000259" key="1">
    <source>
        <dbReference type="PROSITE" id="PS50112"/>
    </source>
</evidence>
<feature type="domain" description="GGDEF" evidence="3">
    <location>
        <begin position="439"/>
        <end position="569"/>
    </location>
</feature>
<evidence type="ECO:0000259" key="2">
    <source>
        <dbReference type="PROSITE" id="PS50113"/>
    </source>
</evidence>
<dbReference type="EMBL" id="CACRTL010000005">
    <property type="protein sequence ID" value="VYT59095.1"/>
    <property type="molecule type" value="Genomic_DNA"/>
</dbReference>
<evidence type="ECO:0000259" key="3">
    <source>
        <dbReference type="PROSITE" id="PS50887"/>
    </source>
</evidence>
<dbReference type="EMBL" id="JAQLKE010000002">
    <property type="protein sequence ID" value="MDB7082534.1"/>
    <property type="molecule type" value="Genomic_DNA"/>
</dbReference>
<dbReference type="GeneID" id="64197129"/>
<sequence length="569" mass="65967">MEYQDRLFNQKNRASMDKIINNLPGGIIVFEMQENKIKTLFSNDGTYQLFGYSKEAFKTVFHSDVFEIVYQPDLAPLQEEFYEATKNRESFEHGCRCFRNDGTLMWTYFRVNYIGTEDGRNVFVGLITDSSKERLLEEKSRINEEMYHIAFNQSNVFLLEYDHRSKQVSCSSESSAAYFDSAAFSNIPESLIDSDLIHERSFDDFYHFYHQIIGGVKTGEVKLKMRALNSDKYIWIHVKFTNIFDDDNQPIKAVGVYQNIDEQVRLESRYLQEIKYRQKLMQRSITNLEVNLTTDEVIKAHNVTYNLLGLDEKASYSEFIKKMVTLVADEDKHLFLDTFGLDNVRQAYHDGKDDLRISFLFYRPTKKRYGWVSTHMMFLYNEETNQLMGFFYANDIDDDKRKTIELTRQARTDALTGLINRRELERVITSEIQLVEPGNYGALFMIDVDNFKLVNDANGHSAGDETLRFVANRLKSLFRGDDVVGRFGGDEFMVYMKEVGAKKDVISKAKQVSEALATTCPGSKIDISCSVGVTFVETPRVIFDEIYHQADSAAYEAKKNGKKSYHIFE</sequence>
<gene>
    <name evidence="5" type="primary">adrA_2</name>
    <name evidence="5" type="ORF">CRLFYP8_01010</name>
    <name evidence="4" type="ORF">PM738_01865</name>
</gene>
<accession>A0A6N2XXJ7</accession>
<dbReference type="CDD" id="cd01949">
    <property type="entry name" value="GGDEF"/>
    <property type="match status" value="1"/>
</dbReference>
<dbReference type="InterPro" id="IPR000014">
    <property type="entry name" value="PAS"/>
</dbReference>
<dbReference type="Gene3D" id="3.30.70.270">
    <property type="match status" value="1"/>
</dbReference>